<dbReference type="STRING" id="6265.A0A0B2UQU7"/>
<reference evidence="8 9" key="1">
    <citation type="submission" date="2014-11" db="EMBL/GenBank/DDBJ databases">
        <title>Genetic blueprint of the zoonotic pathogen Toxocara canis.</title>
        <authorList>
            <person name="Zhu X.-Q."/>
            <person name="Korhonen P.K."/>
            <person name="Cai H."/>
            <person name="Young N.D."/>
            <person name="Nejsum P."/>
            <person name="von Samson-Himmelstjerna G."/>
            <person name="Boag P.R."/>
            <person name="Tan P."/>
            <person name="Li Q."/>
            <person name="Min J."/>
            <person name="Yang Y."/>
            <person name="Wang X."/>
            <person name="Fang X."/>
            <person name="Hall R.S."/>
            <person name="Hofmann A."/>
            <person name="Sternberg P.W."/>
            <person name="Jex A.R."/>
            <person name="Gasser R.B."/>
        </authorList>
    </citation>
    <scope>NUCLEOTIDE SEQUENCE [LARGE SCALE GENOMIC DNA]</scope>
    <source>
        <strain evidence="8">PN_DK_2014</strain>
    </source>
</reference>
<evidence type="ECO:0000256" key="5">
    <source>
        <dbReference type="ARBA" id="ARBA00023134"/>
    </source>
</evidence>
<organism evidence="8 9">
    <name type="scientific">Toxocara canis</name>
    <name type="common">Canine roundworm</name>
    <dbReference type="NCBI Taxonomy" id="6265"/>
    <lineage>
        <taxon>Eukaryota</taxon>
        <taxon>Metazoa</taxon>
        <taxon>Ecdysozoa</taxon>
        <taxon>Nematoda</taxon>
        <taxon>Chromadorea</taxon>
        <taxon>Rhabditida</taxon>
        <taxon>Spirurina</taxon>
        <taxon>Ascaridomorpha</taxon>
        <taxon>Ascaridoidea</taxon>
        <taxon>Toxocaridae</taxon>
        <taxon>Toxocara</taxon>
    </lineage>
</organism>
<evidence type="ECO:0000313" key="9">
    <source>
        <dbReference type="Proteomes" id="UP000031036"/>
    </source>
</evidence>
<dbReference type="InterPro" id="IPR037103">
    <property type="entry name" value="Tubulin/FtsZ-like_C"/>
</dbReference>
<dbReference type="Gene3D" id="3.30.1330.20">
    <property type="entry name" value="Tubulin/FtsZ, C-terminal domain"/>
    <property type="match status" value="2"/>
</dbReference>
<dbReference type="AlphaFoldDB" id="A0A0B2UQU7"/>
<gene>
    <name evidence="8" type="primary">mec-12</name>
    <name evidence="8" type="ORF">Tcan_14177</name>
</gene>
<name>A0A0B2UQU7_TOXCA</name>
<feature type="region of interest" description="Disordered" evidence="7">
    <location>
        <begin position="1"/>
        <end position="21"/>
    </location>
</feature>
<dbReference type="GO" id="GO:0005525">
    <property type="term" value="F:GTP binding"/>
    <property type="evidence" value="ECO:0007669"/>
    <property type="project" value="UniProtKB-KW"/>
</dbReference>
<comment type="similarity">
    <text evidence="1">Belongs to the tubulin family.</text>
</comment>
<keyword evidence="5" id="KW-0342">GTP-binding</keyword>
<evidence type="ECO:0000256" key="7">
    <source>
        <dbReference type="SAM" id="MobiDB-lite"/>
    </source>
</evidence>
<dbReference type="EMBL" id="JPKZ01003122">
    <property type="protein sequence ID" value="KHN73361.1"/>
    <property type="molecule type" value="Genomic_DNA"/>
</dbReference>
<sequence length="219" mass="24104">MKERPIDGPRRGNGFGFSKARPRPEMVGINYQPPTVMPGGDLAKLPKAVCMLANTQECGEDCLQVAGAWAVGINYQPPTVMPGGDLAKLPKAVCMLANTQECGEDCLQVAGAWAVIAHKFDLMYAKRDPSVGAVEVRRRADDLKCNGLTTEKGFYPELTYTHIVVSSVASVYIHNGRLQEEQRKTRNIAGEATREKLTQNNPAVFAIECHLRRLDMHHN</sequence>
<accession>A0A0B2UQU7</accession>
<dbReference type="Proteomes" id="UP000031036">
    <property type="component" value="Unassembled WGS sequence"/>
</dbReference>
<protein>
    <submittedName>
        <fullName evidence="8">Tubulin alpha-3 chain</fullName>
    </submittedName>
</protein>
<proteinExistence type="inferred from homology"/>
<dbReference type="PANTHER" id="PTHR11588">
    <property type="entry name" value="TUBULIN"/>
    <property type="match status" value="1"/>
</dbReference>
<dbReference type="GO" id="GO:0007017">
    <property type="term" value="P:microtubule-based process"/>
    <property type="evidence" value="ECO:0007669"/>
    <property type="project" value="InterPro"/>
</dbReference>
<keyword evidence="9" id="KW-1185">Reference proteome</keyword>
<keyword evidence="3" id="KW-0547">Nucleotide-binding</keyword>
<comment type="catalytic activity">
    <reaction evidence="6">
        <text>GTP + H2O = GDP + phosphate + H(+)</text>
        <dbReference type="Rhea" id="RHEA:19669"/>
        <dbReference type="ChEBI" id="CHEBI:15377"/>
        <dbReference type="ChEBI" id="CHEBI:15378"/>
        <dbReference type="ChEBI" id="CHEBI:37565"/>
        <dbReference type="ChEBI" id="CHEBI:43474"/>
        <dbReference type="ChEBI" id="CHEBI:58189"/>
    </reaction>
    <physiologicalReaction direction="left-to-right" evidence="6">
        <dbReference type="Rhea" id="RHEA:19670"/>
    </physiologicalReaction>
</comment>
<dbReference type="InterPro" id="IPR008280">
    <property type="entry name" value="Tub_FtsZ_C"/>
</dbReference>
<evidence type="ECO:0000256" key="3">
    <source>
        <dbReference type="ARBA" id="ARBA00022741"/>
    </source>
</evidence>
<dbReference type="InterPro" id="IPR000217">
    <property type="entry name" value="Tubulin"/>
</dbReference>
<dbReference type="GO" id="GO:0016787">
    <property type="term" value="F:hydrolase activity"/>
    <property type="evidence" value="ECO:0007669"/>
    <property type="project" value="UniProtKB-KW"/>
</dbReference>
<dbReference type="GO" id="GO:0005874">
    <property type="term" value="C:microtubule"/>
    <property type="evidence" value="ECO:0007669"/>
    <property type="project" value="UniProtKB-KW"/>
</dbReference>
<dbReference type="GO" id="GO:0005200">
    <property type="term" value="F:structural constituent of cytoskeleton"/>
    <property type="evidence" value="ECO:0007669"/>
    <property type="project" value="InterPro"/>
</dbReference>
<keyword evidence="4" id="KW-0378">Hydrolase</keyword>
<evidence type="ECO:0000256" key="2">
    <source>
        <dbReference type="ARBA" id="ARBA00022701"/>
    </source>
</evidence>
<dbReference type="PRINTS" id="PR01162">
    <property type="entry name" value="ALPHATUBULIN"/>
</dbReference>
<evidence type="ECO:0000256" key="4">
    <source>
        <dbReference type="ARBA" id="ARBA00022801"/>
    </source>
</evidence>
<evidence type="ECO:0000256" key="6">
    <source>
        <dbReference type="ARBA" id="ARBA00049117"/>
    </source>
</evidence>
<evidence type="ECO:0000256" key="1">
    <source>
        <dbReference type="ARBA" id="ARBA00009636"/>
    </source>
</evidence>
<keyword evidence="2" id="KW-0493">Microtubule</keyword>
<comment type="caution">
    <text evidence="8">The sequence shown here is derived from an EMBL/GenBank/DDBJ whole genome shotgun (WGS) entry which is preliminary data.</text>
</comment>
<feature type="compositionally biased region" description="Basic and acidic residues" evidence="7">
    <location>
        <begin position="1"/>
        <end position="10"/>
    </location>
</feature>
<evidence type="ECO:0000313" key="8">
    <source>
        <dbReference type="EMBL" id="KHN73361.1"/>
    </source>
</evidence>
<dbReference type="InterPro" id="IPR002452">
    <property type="entry name" value="Alpha_tubulin"/>
</dbReference>
<dbReference type="SUPFAM" id="SSF55307">
    <property type="entry name" value="Tubulin C-terminal domain-like"/>
    <property type="match status" value="2"/>
</dbReference>